<reference evidence="1" key="2">
    <citation type="submission" date="2022-06" db="UniProtKB">
        <authorList>
            <consortium name="EnsemblMetazoa"/>
        </authorList>
    </citation>
    <scope>IDENTIFICATION</scope>
    <source>
        <strain evidence="1">DF5081</strain>
    </source>
</reference>
<proteinExistence type="predicted"/>
<dbReference type="InterPro" id="IPR001888">
    <property type="entry name" value="Transposase_1"/>
</dbReference>
<reference evidence="2" key="1">
    <citation type="submission" date="2010-08" db="EMBL/GenBank/DDBJ databases">
        <authorList>
            <consortium name="Caenorhabditis japonica Sequencing Consortium"/>
            <person name="Wilson R.K."/>
        </authorList>
    </citation>
    <scope>NUCLEOTIDE SEQUENCE [LARGE SCALE GENOMIC DNA]</scope>
    <source>
        <strain evidence="2">DF5081</strain>
    </source>
</reference>
<dbReference type="EnsemblMetazoa" id="CJA07643.1">
    <property type="protein sequence ID" value="CJA07643.1"/>
    <property type="gene ID" value="WBGene00126847"/>
</dbReference>
<dbReference type="InterPro" id="IPR036397">
    <property type="entry name" value="RNaseH_sf"/>
</dbReference>
<dbReference type="OMA" id="IRAVCIP"/>
<dbReference type="AlphaFoldDB" id="A0A8R1DQ12"/>
<dbReference type="PANTHER" id="PTHR46060">
    <property type="entry name" value="MARINER MOS1 TRANSPOSASE-LIKE PROTEIN"/>
    <property type="match status" value="1"/>
</dbReference>
<protein>
    <recommendedName>
        <fullName evidence="3">Mariner Mos1 transposase</fullName>
    </recommendedName>
</protein>
<keyword evidence="2" id="KW-1185">Reference proteome</keyword>
<organism evidence="1 2">
    <name type="scientific">Caenorhabditis japonica</name>
    <dbReference type="NCBI Taxonomy" id="281687"/>
    <lineage>
        <taxon>Eukaryota</taxon>
        <taxon>Metazoa</taxon>
        <taxon>Ecdysozoa</taxon>
        <taxon>Nematoda</taxon>
        <taxon>Chromadorea</taxon>
        <taxon>Rhabditida</taxon>
        <taxon>Rhabditina</taxon>
        <taxon>Rhabditomorpha</taxon>
        <taxon>Rhabditoidea</taxon>
        <taxon>Rhabditidae</taxon>
        <taxon>Peloderinae</taxon>
        <taxon>Caenorhabditis</taxon>
    </lineage>
</organism>
<dbReference type="Pfam" id="PF01359">
    <property type="entry name" value="Transposase_1"/>
    <property type="match status" value="1"/>
</dbReference>
<dbReference type="PANTHER" id="PTHR46060:SF1">
    <property type="entry name" value="MARINER MOS1 TRANSPOSASE-LIKE PROTEIN"/>
    <property type="match status" value="1"/>
</dbReference>
<dbReference type="Gene3D" id="3.30.420.10">
    <property type="entry name" value="Ribonuclease H-like superfamily/Ribonuclease H"/>
    <property type="match status" value="1"/>
</dbReference>
<dbReference type="Proteomes" id="UP000005237">
    <property type="component" value="Unassembled WGS sequence"/>
</dbReference>
<dbReference type="GO" id="GO:0003676">
    <property type="term" value="F:nucleic acid binding"/>
    <property type="evidence" value="ECO:0007669"/>
    <property type="project" value="InterPro"/>
</dbReference>
<sequence length="193" mass="22155">MNDLSRPQLRLIIFYEWRCGTPAAETVTKTGKVFGETNDTDRIRAVCIPRGEEPPVQSKANLHENKCLLSCFWDAKGMLYYELLPQGRTVNATTYSNQLASLALALREKRPRRSAVHLLHDNALPHVAKATQAKLQELNWDTVPHPPYSPGIALFIYHPFRPLKLFLKKKRFAKYEYLKMAVFDFFNSQSAAF</sequence>
<evidence type="ECO:0008006" key="3">
    <source>
        <dbReference type="Google" id="ProtNLM"/>
    </source>
</evidence>
<accession>A0A8R1DQ12</accession>
<evidence type="ECO:0000313" key="2">
    <source>
        <dbReference type="Proteomes" id="UP000005237"/>
    </source>
</evidence>
<name>A0A8R1DQ12_CAEJA</name>
<dbReference type="InterPro" id="IPR052709">
    <property type="entry name" value="Transposase-MT_Hybrid"/>
</dbReference>
<evidence type="ECO:0000313" key="1">
    <source>
        <dbReference type="EnsemblMetazoa" id="CJA07643.1"/>
    </source>
</evidence>